<evidence type="ECO:0000313" key="1">
    <source>
        <dbReference type="EMBL" id="PKC04657.1"/>
    </source>
</evidence>
<dbReference type="EMBL" id="LLXH01001085">
    <property type="protein sequence ID" value="PKC60817.1"/>
    <property type="molecule type" value="Genomic_DNA"/>
</dbReference>
<reference evidence="2 3" key="3">
    <citation type="submission" date="2017-10" db="EMBL/GenBank/DDBJ databases">
        <title>Extensive intraspecific genome diversity in a model arbuscular mycorrhizal fungus.</title>
        <authorList>
            <person name="Chen E.C.H."/>
            <person name="Morin E."/>
            <person name="Baudet D."/>
            <person name="Noel J."/>
            <person name="Ndikumana S."/>
            <person name="Charron P."/>
            <person name="St-Onge C."/>
            <person name="Giorgi J."/>
            <person name="Grigoriev I.V."/>
            <person name="Roux C."/>
            <person name="Martin F.M."/>
            <person name="Corradi N."/>
        </authorList>
    </citation>
    <scope>NUCLEOTIDE SEQUENCE [LARGE SCALE GENOMIC DNA]</scope>
    <source>
        <strain evidence="2 3">A1</strain>
    </source>
</reference>
<dbReference type="Proteomes" id="UP000232722">
    <property type="component" value="Unassembled WGS sequence"/>
</dbReference>
<comment type="caution">
    <text evidence="1">The sequence shown here is derived from an EMBL/GenBank/DDBJ whole genome shotgun (WGS) entry which is preliminary data.</text>
</comment>
<reference evidence="1 4" key="1">
    <citation type="submission" date="2016-04" db="EMBL/GenBank/DDBJ databases">
        <title>Genome analyses suggest a sexual origin of heterokaryosis in a supposedly ancient asexual fungus.</title>
        <authorList>
            <person name="Ropars J."/>
            <person name="Sedzielewska K."/>
            <person name="Noel J."/>
            <person name="Charron P."/>
            <person name="Farinelli L."/>
            <person name="Marton T."/>
            <person name="Kruger M."/>
            <person name="Pelin A."/>
            <person name="Brachmann A."/>
            <person name="Corradi N."/>
        </authorList>
    </citation>
    <scope>NUCLEOTIDE SEQUENCE [LARGE SCALE GENOMIC DNA]</scope>
    <source>
        <strain evidence="1 4">A5</strain>
    </source>
</reference>
<reference evidence="1 4" key="2">
    <citation type="submission" date="2017-09" db="EMBL/GenBank/DDBJ databases">
        <title>Extensive intraspecific genome diversity in a model arbuscular mycorrhizal fungus.</title>
        <authorList>
            <person name="Chen E.C."/>
            <person name="Morin E."/>
            <person name="Beaudet D."/>
            <person name="Noel J."/>
            <person name="Ndikumana S."/>
            <person name="Charron P."/>
            <person name="St-Onge C."/>
            <person name="Giorgi J."/>
            <person name="Grigoriev I.V."/>
            <person name="Roux C."/>
            <person name="Martin F.M."/>
            <person name="Corradi N."/>
        </authorList>
    </citation>
    <scope>NUCLEOTIDE SEQUENCE [LARGE SCALE GENOMIC DNA]</scope>
    <source>
        <strain evidence="1 4">A5</strain>
    </source>
</reference>
<evidence type="ECO:0000313" key="2">
    <source>
        <dbReference type="EMBL" id="PKC60817.1"/>
    </source>
</evidence>
<gene>
    <name evidence="2" type="ORF">RhiirA1_467506</name>
    <name evidence="1" type="ORF">RhiirA5_421947</name>
</gene>
<dbReference type="AlphaFoldDB" id="A0A2I1EMZ5"/>
<reference evidence="2 3" key="4">
    <citation type="submission" date="2017-10" db="EMBL/GenBank/DDBJ databases">
        <title>Genome analyses suggest a sexual origin of heterokaryosis in a supposedly ancient asexual fungus.</title>
        <authorList>
            <person name="Corradi N."/>
            <person name="Sedzielewska K."/>
            <person name="Noel J."/>
            <person name="Charron P."/>
            <person name="Farinelli L."/>
            <person name="Marton T."/>
            <person name="Kruger M."/>
            <person name="Pelin A."/>
            <person name="Brachmann A."/>
            <person name="Corradi N."/>
        </authorList>
    </citation>
    <scope>NUCLEOTIDE SEQUENCE [LARGE SCALE GENOMIC DNA]</scope>
    <source>
        <strain evidence="2 3">A1</strain>
    </source>
</reference>
<keyword evidence="1" id="KW-0675">Receptor</keyword>
<dbReference type="PANTHER" id="PTHR42860">
    <property type="entry name" value="VITAMIN B12-BINDING PROTEIN"/>
    <property type="match status" value="1"/>
</dbReference>
<dbReference type="OrthoDB" id="274765at2759"/>
<dbReference type="VEuPathDB" id="FungiDB:RhiirFUN_005546"/>
<name>A0A2I1EMZ5_9GLOM</name>
<protein>
    <submittedName>
        <fullName evidence="1">Helical backbone metal receptor</fullName>
    </submittedName>
</protein>
<proteinExistence type="predicted"/>
<dbReference type="Proteomes" id="UP000232688">
    <property type="component" value="Unassembled WGS sequence"/>
</dbReference>
<sequence length="331" mass="36881">MTLQTMKRVISLLPSAAEIVALVAGDNLTVQLVGRSHEDDYPASVNNLPILTAPKTKFTTTADVDTQVSQFLAQGNSLYTLDTEKLKSLNPDIIVTQDLCHVCSVDLNMVQRIAKEMDPVPTIVALNPMSLDDVIKSIDDVGSALDMVNESNLVKSKLLSRVKYARDIAFQSHTAGKKRSRVAFLEWPSPIYLGGHWTPQMIRWKIVTYIFHAFLISKGVQVVNDCKDGETAEMGAPPSFRVPPQDVIDSHPEILIICPCGLNLEATRKEYEETLLPSEWWPKLAENATKIALMFNRPGPRLVDALEWLVGYINDIPEMIPGNFPWENLKS</sequence>
<dbReference type="PANTHER" id="PTHR42860:SF1">
    <property type="entry name" value="VITAMIN B12-BINDING PROTEIN"/>
    <property type="match status" value="1"/>
</dbReference>
<dbReference type="EMBL" id="LLXJ01000975">
    <property type="protein sequence ID" value="PKC04657.1"/>
    <property type="molecule type" value="Genomic_DNA"/>
</dbReference>
<dbReference type="SUPFAM" id="SSF53807">
    <property type="entry name" value="Helical backbone' metal receptor"/>
    <property type="match status" value="1"/>
</dbReference>
<dbReference type="Gene3D" id="3.40.50.1980">
    <property type="entry name" value="Nitrogenase molybdenum iron protein domain"/>
    <property type="match status" value="2"/>
</dbReference>
<dbReference type="VEuPathDB" id="FungiDB:FUN_005849"/>
<organism evidence="1 4">
    <name type="scientific">Rhizophagus irregularis</name>
    <dbReference type="NCBI Taxonomy" id="588596"/>
    <lineage>
        <taxon>Eukaryota</taxon>
        <taxon>Fungi</taxon>
        <taxon>Fungi incertae sedis</taxon>
        <taxon>Mucoromycota</taxon>
        <taxon>Glomeromycotina</taxon>
        <taxon>Glomeromycetes</taxon>
        <taxon>Glomerales</taxon>
        <taxon>Glomeraceae</taxon>
        <taxon>Rhizophagus</taxon>
    </lineage>
</organism>
<dbReference type="InterPro" id="IPR051030">
    <property type="entry name" value="Vitamin_B12-ABC_binding"/>
</dbReference>
<dbReference type="VEuPathDB" id="FungiDB:RhiirA1_467506"/>
<accession>A0A2I1EMZ5</accession>
<evidence type="ECO:0000313" key="4">
    <source>
        <dbReference type="Proteomes" id="UP000232722"/>
    </source>
</evidence>
<evidence type="ECO:0000313" key="3">
    <source>
        <dbReference type="Proteomes" id="UP000232688"/>
    </source>
</evidence>